<evidence type="ECO:0000256" key="1">
    <source>
        <dbReference type="ARBA" id="ARBA00023239"/>
    </source>
</evidence>
<organism evidence="3 4">
    <name type="scientific">Marinobacterium aestuariivivens</name>
    <dbReference type="NCBI Taxonomy" id="1698799"/>
    <lineage>
        <taxon>Bacteria</taxon>
        <taxon>Pseudomonadati</taxon>
        <taxon>Pseudomonadota</taxon>
        <taxon>Gammaproteobacteria</taxon>
        <taxon>Oceanospirillales</taxon>
        <taxon>Oceanospirillaceae</taxon>
        <taxon>Marinobacterium</taxon>
    </lineage>
</organism>
<dbReference type="RefSeq" id="WP_379910125.1">
    <property type="nucleotide sequence ID" value="NZ_JBHSWE010000001.1"/>
</dbReference>
<dbReference type="InterPro" id="IPR036663">
    <property type="entry name" value="Fumarylacetoacetase_C_sf"/>
</dbReference>
<protein>
    <submittedName>
        <fullName evidence="3">2-keto-4-pentenoate hydratase</fullName>
    </submittedName>
</protein>
<dbReference type="InterPro" id="IPR050772">
    <property type="entry name" value="Hydratase-Decarb/MhpD_sf"/>
</dbReference>
<evidence type="ECO:0000313" key="4">
    <source>
        <dbReference type="Proteomes" id="UP001596422"/>
    </source>
</evidence>
<name>A0ABW2A2F7_9GAMM</name>
<feature type="domain" description="Fumarylacetoacetase-like C-terminal" evidence="2">
    <location>
        <begin position="83"/>
        <end position="253"/>
    </location>
</feature>
<sequence length="257" mass="28021">MPLSESQVEQASALLLNAYRTGRQIEALPAELEPQSFEDCYAIQDRVAATQSNGRIRAWKTGAPNPQTTPYGAPIFEQVVLQSPASIPAEQLHMIGIEVELCYRLDRDLPARERAYSSDEVAGAIEEVQVVVEVVDTRLRQWQDCAELWKLADNQINGALVLGSGTSNWRDLDPAQLTGQLLVNGALQVEGTGCHSVGDPFTLVDWLANHLTGRNGGLQRGDLVTTGTWTGMVFVQPGDEVIGRFPGVGEARIRFPA</sequence>
<dbReference type="SUPFAM" id="SSF56529">
    <property type="entry name" value="FAH"/>
    <property type="match status" value="1"/>
</dbReference>
<evidence type="ECO:0000313" key="3">
    <source>
        <dbReference type="EMBL" id="MFC6671626.1"/>
    </source>
</evidence>
<accession>A0ABW2A2F7</accession>
<dbReference type="InterPro" id="IPR011234">
    <property type="entry name" value="Fumarylacetoacetase-like_C"/>
</dbReference>
<keyword evidence="4" id="KW-1185">Reference proteome</keyword>
<dbReference type="Gene3D" id="3.90.850.10">
    <property type="entry name" value="Fumarylacetoacetase-like, C-terminal domain"/>
    <property type="match status" value="1"/>
</dbReference>
<dbReference type="EMBL" id="JBHSWE010000001">
    <property type="protein sequence ID" value="MFC6671626.1"/>
    <property type="molecule type" value="Genomic_DNA"/>
</dbReference>
<dbReference type="PANTHER" id="PTHR30143">
    <property type="entry name" value="ACID HYDRATASE"/>
    <property type="match status" value="1"/>
</dbReference>
<dbReference type="Proteomes" id="UP001596422">
    <property type="component" value="Unassembled WGS sequence"/>
</dbReference>
<dbReference type="PANTHER" id="PTHR30143:SF0">
    <property type="entry name" value="2-KETO-4-PENTENOATE HYDRATASE"/>
    <property type="match status" value="1"/>
</dbReference>
<reference evidence="4" key="1">
    <citation type="journal article" date="2019" name="Int. J. Syst. Evol. Microbiol.">
        <title>The Global Catalogue of Microorganisms (GCM) 10K type strain sequencing project: providing services to taxonomists for standard genome sequencing and annotation.</title>
        <authorList>
            <consortium name="The Broad Institute Genomics Platform"/>
            <consortium name="The Broad Institute Genome Sequencing Center for Infectious Disease"/>
            <person name="Wu L."/>
            <person name="Ma J."/>
        </authorList>
    </citation>
    <scope>NUCLEOTIDE SEQUENCE [LARGE SCALE GENOMIC DNA]</scope>
    <source>
        <strain evidence="4">NBRC 111756</strain>
    </source>
</reference>
<keyword evidence="1" id="KW-0456">Lyase</keyword>
<gene>
    <name evidence="3" type="ORF">ACFQDL_17295</name>
</gene>
<comment type="caution">
    <text evidence="3">The sequence shown here is derived from an EMBL/GenBank/DDBJ whole genome shotgun (WGS) entry which is preliminary data.</text>
</comment>
<dbReference type="Pfam" id="PF01557">
    <property type="entry name" value="FAA_hydrolase"/>
    <property type="match status" value="1"/>
</dbReference>
<proteinExistence type="predicted"/>
<evidence type="ECO:0000259" key="2">
    <source>
        <dbReference type="Pfam" id="PF01557"/>
    </source>
</evidence>